<dbReference type="InterPro" id="IPR029025">
    <property type="entry name" value="T3SS_substrate_exporter_C"/>
</dbReference>
<accession>A0ABC9TS29</accession>
<dbReference type="PANTHER" id="PTHR30531:SF12">
    <property type="entry name" value="FLAGELLAR BIOSYNTHETIC PROTEIN FLHB"/>
    <property type="match status" value="1"/>
</dbReference>
<dbReference type="SUPFAM" id="SSF160544">
    <property type="entry name" value="EscU C-terminal domain-like"/>
    <property type="match status" value="1"/>
</dbReference>
<gene>
    <name evidence="1" type="ORF">CLOSYM_04287</name>
</gene>
<dbReference type="Pfam" id="PF01312">
    <property type="entry name" value="Bac_export_2"/>
    <property type="match status" value="1"/>
</dbReference>
<dbReference type="EMBL" id="AWSU01000342">
    <property type="protein sequence ID" value="ERI74167.1"/>
    <property type="molecule type" value="Genomic_DNA"/>
</dbReference>
<dbReference type="PANTHER" id="PTHR30531">
    <property type="entry name" value="FLAGELLAR BIOSYNTHETIC PROTEIN FLHB"/>
    <property type="match status" value="1"/>
</dbReference>
<dbReference type="AlphaFoldDB" id="A0ABC9TS29"/>
<evidence type="ECO:0000313" key="2">
    <source>
        <dbReference type="Proteomes" id="UP000016491"/>
    </source>
</evidence>
<evidence type="ECO:0000313" key="1">
    <source>
        <dbReference type="EMBL" id="ERI74167.1"/>
    </source>
</evidence>
<comment type="caution">
    <text evidence="1">The sequence shown here is derived from an EMBL/GenBank/DDBJ whole genome shotgun (WGS) entry which is preliminary data.</text>
</comment>
<organism evidence="1 2">
    <name type="scientific">[Clostridium] symbiosum ATCC 14940</name>
    <dbReference type="NCBI Taxonomy" id="411472"/>
    <lineage>
        <taxon>Bacteria</taxon>
        <taxon>Bacillati</taxon>
        <taxon>Bacillota</taxon>
        <taxon>Clostridia</taxon>
        <taxon>Lachnospirales</taxon>
        <taxon>Lachnospiraceae</taxon>
        <taxon>Otoolea</taxon>
    </lineage>
</organism>
<protein>
    <submittedName>
        <fullName evidence="1">FlhB domain protein</fullName>
    </submittedName>
</protein>
<proteinExistence type="predicted"/>
<reference evidence="1 2" key="1">
    <citation type="submission" date="2013-07" db="EMBL/GenBank/DDBJ databases">
        <authorList>
            <person name="Weinstock G."/>
            <person name="Sodergren E."/>
            <person name="Wylie T."/>
            <person name="Fulton L."/>
            <person name="Fulton R."/>
            <person name="Fronick C."/>
            <person name="O'Laughlin M."/>
            <person name="Godfrey J."/>
            <person name="Miner T."/>
            <person name="Herter B."/>
            <person name="Appelbaum E."/>
            <person name="Cordes M."/>
            <person name="Lek S."/>
            <person name="Wollam A."/>
            <person name="Pepin K.H."/>
            <person name="Palsikar V.B."/>
            <person name="Mitreva M."/>
            <person name="Wilson R.K."/>
        </authorList>
    </citation>
    <scope>NUCLEOTIDE SEQUENCE [LARGE SCALE GENOMIC DNA]</scope>
    <source>
        <strain evidence="1 2">ATCC 14940</strain>
    </source>
</reference>
<dbReference type="Gene3D" id="3.40.1690.10">
    <property type="entry name" value="secretion proteins EscU"/>
    <property type="match status" value="1"/>
</dbReference>
<name>A0ABC9TS29_CLOSY</name>
<dbReference type="Proteomes" id="UP000016491">
    <property type="component" value="Unassembled WGS sequence"/>
</dbReference>
<dbReference type="PRINTS" id="PR00950">
    <property type="entry name" value="TYPE3IMSPROT"/>
</dbReference>
<sequence length="90" mass="9968">MSEFSRIFNQKAVALSYDEERGLAPAVVASGSGFLAERIVELAVENGVPVYEDNSLANVLSQMEVGSEIPPGLYQLVVDIYVYFLNYTFR</sequence>
<dbReference type="RefSeq" id="WP_021641509.1">
    <property type="nucleotide sequence ID" value="NZ_KE992859.1"/>
</dbReference>
<dbReference type="InterPro" id="IPR006135">
    <property type="entry name" value="T3SS_substrate_exporter"/>
</dbReference>